<name>A0ABW2SQC8_9ACTN</name>
<dbReference type="Gene3D" id="3.20.20.140">
    <property type="entry name" value="Metal-dependent hydrolases"/>
    <property type="match status" value="1"/>
</dbReference>
<dbReference type="Proteomes" id="UP001596514">
    <property type="component" value="Unassembled WGS sequence"/>
</dbReference>
<dbReference type="InterPro" id="IPR032466">
    <property type="entry name" value="Metal_Hydrolase"/>
</dbReference>
<organism evidence="2 3">
    <name type="scientific">Streptosporangium amethystogenes subsp. fukuiense</name>
    <dbReference type="NCBI Taxonomy" id="698418"/>
    <lineage>
        <taxon>Bacteria</taxon>
        <taxon>Bacillati</taxon>
        <taxon>Actinomycetota</taxon>
        <taxon>Actinomycetes</taxon>
        <taxon>Streptosporangiales</taxon>
        <taxon>Streptosporangiaceae</taxon>
        <taxon>Streptosporangium</taxon>
    </lineage>
</organism>
<sequence length="64" mass="6826">MTGRRLQPREGLFGTNWPRLPHDRALAQVEQLGLSDEARADFLGGAARRVFRLSGGPAAPVAGG</sequence>
<evidence type="ECO:0000313" key="3">
    <source>
        <dbReference type="Proteomes" id="UP001596514"/>
    </source>
</evidence>
<dbReference type="EMBL" id="JBHTEE010000001">
    <property type="protein sequence ID" value="MFC7598495.1"/>
    <property type="molecule type" value="Genomic_DNA"/>
</dbReference>
<feature type="domain" description="Amidohydrolase-related" evidence="1">
    <location>
        <begin position="12"/>
        <end position="53"/>
    </location>
</feature>
<dbReference type="RefSeq" id="WP_343980083.1">
    <property type="nucleotide sequence ID" value="NZ_BAAAGK010000191.1"/>
</dbReference>
<protein>
    <submittedName>
        <fullName evidence="2">Amidohydrolase family protein</fullName>
    </submittedName>
</protein>
<reference evidence="3" key="1">
    <citation type="journal article" date="2019" name="Int. J. Syst. Evol. Microbiol.">
        <title>The Global Catalogue of Microorganisms (GCM) 10K type strain sequencing project: providing services to taxonomists for standard genome sequencing and annotation.</title>
        <authorList>
            <consortium name="The Broad Institute Genomics Platform"/>
            <consortium name="The Broad Institute Genome Sequencing Center for Infectious Disease"/>
            <person name="Wu L."/>
            <person name="Ma J."/>
        </authorList>
    </citation>
    <scope>NUCLEOTIDE SEQUENCE [LARGE SCALE GENOMIC DNA]</scope>
    <source>
        <strain evidence="3">JCM 10083</strain>
    </source>
</reference>
<keyword evidence="3" id="KW-1185">Reference proteome</keyword>
<proteinExistence type="predicted"/>
<evidence type="ECO:0000313" key="2">
    <source>
        <dbReference type="EMBL" id="MFC7598495.1"/>
    </source>
</evidence>
<dbReference type="SUPFAM" id="SSF51556">
    <property type="entry name" value="Metallo-dependent hydrolases"/>
    <property type="match status" value="1"/>
</dbReference>
<gene>
    <name evidence="2" type="ORF">ACFQVD_00085</name>
</gene>
<dbReference type="Pfam" id="PF04909">
    <property type="entry name" value="Amidohydro_2"/>
    <property type="match status" value="1"/>
</dbReference>
<accession>A0ABW2SQC8</accession>
<comment type="caution">
    <text evidence="2">The sequence shown here is derived from an EMBL/GenBank/DDBJ whole genome shotgun (WGS) entry which is preliminary data.</text>
</comment>
<dbReference type="InterPro" id="IPR006680">
    <property type="entry name" value="Amidohydro-rel"/>
</dbReference>
<evidence type="ECO:0000259" key="1">
    <source>
        <dbReference type="Pfam" id="PF04909"/>
    </source>
</evidence>